<feature type="compositionally biased region" description="Basic residues" evidence="1">
    <location>
        <begin position="762"/>
        <end position="777"/>
    </location>
</feature>
<gene>
    <name evidence="2" type="primary">BSP1</name>
    <name evidence="2" type="ORF">C6P45_002308</name>
</gene>
<name>A0A9P6VZ10_MAUEX</name>
<feature type="region of interest" description="Disordered" evidence="1">
    <location>
        <begin position="498"/>
        <end position="620"/>
    </location>
</feature>
<sequence>MSRTRLNNDPELDDFLRRTHEIDDQRKSHRKNDLPPMKPKPSLFNQMNQFNEKDLNEARNILQDSDLIEFNEEMVIDGSDQNDNNLSYKSAYNYEKTFSPKKKNYSLDELDLEKDTNESISITNSRKDNCNNQDKTDDKTFSVSKEDFLLLQRLKKGNMKEHQLEKPNRIQASERSTKKVEEKLEAAEHEISPRKQTMPSRGKPRSESVKVKYNVEIDLDAPSLPARRTQEKDLSEKKDDNTMFTRRFNKINYNREEEPAPPKLPIRPAEHVTVASSKDLVELESEDESDKPALPTRSRARIPQEEARKPFIPSRGARAKKEIPTIDRSTKYNAVKELESRSSPMVLTNVAPEPITIIDLISNEEEEVEKHANEKLVPSKREITSKSNMFDDKPAKPESVTGHAPPPPPTSRKPHESVSFLTSLNKNKLTETHDSLPATPKKKVALQGMDYLDSVQLKSPSPQASPNNDKMPSPMKPKISKIPRSESFIDSALNSKLDVGKKSNTSPLVKEKPKLPVKPTKLSNEKVNEEPTQLRSFKIVKNEKHDIPNKKLPVVPPKSKLINFETPKSVNTTQSKDSQKERLQNDNKIEMPKLRSVNDRDTGKKQAPGVPKRKPTIPEALINGQKLKKTDVNLKGNKSITTGESAESQPEALLKMQNLAKSKVKPAVPQRKVSLPEALKRANQLKSKRDSTPLDTSTNIVISTDQSLETINDRLESMIALRQRNTFSGSNTPSVPTPIRRSQTTISSNSTPGSSTPLVHVTKGRAKGPKRKLPSKI</sequence>
<dbReference type="EMBL" id="PUHR01000224">
    <property type="protein sequence ID" value="KAG0657936.1"/>
    <property type="molecule type" value="Genomic_DNA"/>
</dbReference>
<feature type="compositionally biased region" description="Low complexity" evidence="1">
    <location>
        <begin position="550"/>
        <end position="561"/>
    </location>
</feature>
<dbReference type="OrthoDB" id="4069534at2759"/>
<accession>A0A9P6VZ10</accession>
<reference evidence="2 3" key="1">
    <citation type="submission" date="2020-11" db="EMBL/GenBank/DDBJ databases">
        <title>Kefir isolates.</title>
        <authorList>
            <person name="Marcisauskas S."/>
            <person name="Kim Y."/>
            <person name="Blasche S."/>
        </authorList>
    </citation>
    <scope>NUCLEOTIDE SEQUENCE [LARGE SCALE GENOMIC DNA]</scope>
    <source>
        <strain evidence="2 3">OG2</strain>
    </source>
</reference>
<protein>
    <submittedName>
        <fullName evidence="2">Binding protein of synaptojanin polyphosphoinositide phosphatase domain</fullName>
    </submittedName>
</protein>
<feature type="region of interest" description="Disordered" evidence="1">
    <location>
        <begin position="369"/>
        <end position="483"/>
    </location>
</feature>
<feature type="compositionally biased region" description="Basic and acidic residues" evidence="1">
    <location>
        <begin position="175"/>
        <end position="193"/>
    </location>
</feature>
<feature type="compositionally biased region" description="Basic and acidic residues" evidence="1">
    <location>
        <begin position="158"/>
        <end position="168"/>
    </location>
</feature>
<feature type="compositionally biased region" description="Basic and acidic residues" evidence="1">
    <location>
        <begin position="14"/>
        <end position="26"/>
    </location>
</feature>
<organism evidence="2 3">
    <name type="scientific">Maudiozyma exigua</name>
    <name type="common">Yeast</name>
    <name type="synonym">Kazachstania exigua</name>
    <dbReference type="NCBI Taxonomy" id="34358"/>
    <lineage>
        <taxon>Eukaryota</taxon>
        <taxon>Fungi</taxon>
        <taxon>Dikarya</taxon>
        <taxon>Ascomycota</taxon>
        <taxon>Saccharomycotina</taxon>
        <taxon>Saccharomycetes</taxon>
        <taxon>Saccharomycetales</taxon>
        <taxon>Saccharomycetaceae</taxon>
        <taxon>Maudiozyma</taxon>
    </lineage>
</organism>
<feature type="compositionally biased region" description="Basic and acidic residues" evidence="1">
    <location>
        <begin position="577"/>
        <end position="604"/>
    </location>
</feature>
<evidence type="ECO:0000313" key="3">
    <source>
        <dbReference type="Proteomes" id="UP000750334"/>
    </source>
</evidence>
<feature type="region of interest" description="Disordered" evidence="1">
    <location>
        <begin position="158"/>
        <end position="325"/>
    </location>
</feature>
<comment type="caution">
    <text evidence="2">The sequence shown here is derived from an EMBL/GenBank/DDBJ whole genome shotgun (WGS) entry which is preliminary data.</text>
</comment>
<feature type="compositionally biased region" description="Low complexity" evidence="1">
    <location>
        <begin position="470"/>
        <end position="482"/>
    </location>
</feature>
<proteinExistence type="predicted"/>
<feature type="region of interest" description="Disordered" evidence="1">
    <location>
        <begin position="724"/>
        <end position="777"/>
    </location>
</feature>
<feature type="compositionally biased region" description="Polar residues" evidence="1">
    <location>
        <begin position="724"/>
        <end position="757"/>
    </location>
</feature>
<keyword evidence="3" id="KW-1185">Reference proteome</keyword>
<feature type="compositionally biased region" description="Basic and acidic residues" evidence="1">
    <location>
        <begin position="369"/>
        <end position="396"/>
    </location>
</feature>
<feature type="region of interest" description="Disordered" evidence="1">
    <location>
        <begin position="1"/>
        <end position="42"/>
    </location>
</feature>
<evidence type="ECO:0000256" key="1">
    <source>
        <dbReference type="SAM" id="MobiDB-lite"/>
    </source>
</evidence>
<evidence type="ECO:0000313" key="2">
    <source>
        <dbReference type="EMBL" id="KAG0657936.1"/>
    </source>
</evidence>
<feature type="compositionally biased region" description="Polar residues" evidence="1">
    <location>
        <begin position="566"/>
        <end position="576"/>
    </location>
</feature>
<feature type="compositionally biased region" description="Polar residues" evidence="1">
    <location>
        <begin position="456"/>
        <end position="468"/>
    </location>
</feature>
<feature type="compositionally biased region" description="Basic and acidic residues" evidence="1">
    <location>
        <begin position="228"/>
        <end position="241"/>
    </location>
</feature>
<dbReference type="Proteomes" id="UP000750334">
    <property type="component" value="Unassembled WGS sequence"/>
</dbReference>
<dbReference type="AlphaFoldDB" id="A0A9P6VZ10"/>
<feature type="compositionally biased region" description="Basic and acidic residues" evidence="1">
    <location>
        <begin position="540"/>
        <end position="549"/>
    </location>
</feature>
<feature type="compositionally biased region" description="Basic and acidic residues" evidence="1">
    <location>
        <begin position="204"/>
        <end position="215"/>
    </location>
</feature>